<evidence type="ECO:0000313" key="1">
    <source>
        <dbReference type="EMBL" id="KTC82251.1"/>
    </source>
</evidence>
<protein>
    <submittedName>
        <fullName evidence="2">Protein of uncharacterized function (DUF2384)</fullName>
    </submittedName>
</protein>
<reference evidence="2 4" key="2">
    <citation type="submission" date="2018-12" db="EMBL/GenBank/DDBJ databases">
        <authorList>
            <consortium name="Pathogen Informatics"/>
        </authorList>
    </citation>
    <scope>NUCLEOTIDE SEQUENCE [LARGE SCALE GENOMIC DNA]</scope>
    <source>
        <strain evidence="2 4">NCTC11976</strain>
    </source>
</reference>
<dbReference type="RefSeq" id="WP_028380824.1">
    <property type="nucleotide sequence ID" value="NZ_CAAAIT010000003.1"/>
</dbReference>
<gene>
    <name evidence="1" type="ORF">Lche_0515</name>
    <name evidence="2" type="ORF">NCTC11976_00144</name>
</gene>
<dbReference type="Proteomes" id="UP000054921">
    <property type="component" value="Unassembled WGS sequence"/>
</dbReference>
<organism evidence="1 3">
    <name type="scientific">Legionella cherrii</name>
    <dbReference type="NCBI Taxonomy" id="28084"/>
    <lineage>
        <taxon>Bacteria</taxon>
        <taxon>Pseudomonadati</taxon>
        <taxon>Pseudomonadota</taxon>
        <taxon>Gammaproteobacteria</taxon>
        <taxon>Legionellales</taxon>
        <taxon>Legionellaceae</taxon>
        <taxon>Legionella</taxon>
    </lineage>
</organism>
<keyword evidence="4" id="KW-1185">Reference proteome</keyword>
<evidence type="ECO:0000313" key="3">
    <source>
        <dbReference type="Proteomes" id="UP000054921"/>
    </source>
</evidence>
<reference evidence="1 3" key="1">
    <citation type="submission" date="2015-11" db="EMBL/GenBank/DDBJ databases">
        <title>Genomic analysis of 38 Legionella species identifies large and diverse effector repertoires.</title>
        <authorList>
            <person name="Burstein D."/>
            <person name="Amaro F."/>
            <person name="Zusman T."/>
            <person name="Lifshitz Z."/>
            <person name="Cohen O."/>
            <person name="Gilbert J.A."/>
            <person name="Pupko T."/>
            <person name="Shuman H.A."/>
            <person name="Segal G."/>
        </authorList>
    </citation>
    <scope>NUCLEOTIDE SEQUENCE [LARGE SCALE GENOMIC DNA]</scope>
    <source>
        <strain evidence="1 3">ORW</strain>
    </source>
</reference>
<accession>A0A0W0SGE8</accession>
<dbReference type="Proteomes" id="UP000277577">
    <property type="component" value="Chromosome"/>
</dbReference>
<dbReference type="AlphaFoldDB" id="A0A0W0SGE8"/>
<evidence type="ECO:0000313" key="4">
    <source>
        <dbReference type="Proteomes" id="UP000277577"/>
    </source>
</evidence>
<dbReference type="PATRIC" id="fig|28084.5.peg.552"/>
<dbReference type="EMBL" id="LR134173">
    <property type="protein sequence ID" value="VEB32839.1"/>
    <property type="molecule type" value="Genomic_DNA"/>
</dbReference>
<proteinExistence type="predicted"/>
<dbReference type="OrthoDB" id="117888at2"/>
<dbReference type="STRING" id="28084.Lche_0515"/>
<evidence type="ECO:0000313" key="2">
    <source>
        <dbReference type="EMBL" id="VEB32839.1"/>
    </source>
</evidence>
<dbReference type="EMBL" id="LNXW01000009">
    <property type="protein sequence ID" value="KTC82251.1"/>
    <property type="molecule type" value="Genomic_DNA"/>
</dbReference>
<name>A0A0W0SGE8_9GAMM</name>
<sequence>MNHLHLAPFNTSQDLSEDVLKRNTQNVIALFKHWQLKNEEECELLGGISPAQLAKFKKGTAHISGRDTMERVGNLLGIHKNLRILYPYNRELVYQWIKGRNQKLHNLRPLDVMLEQGYIGIAQIRRLTDFLRGQ</sequence>